<dbReference type="SUPFAM" id="SSF51445">
    <property type="entry name" value="(Trans)glycosidases"/>
    <property type="match status" value="1"/>
</dbReference>
<dbReference type="SMART" id="SM00636">
    <property type="entry name" value="Glyco_18"/>
    <property type="match status" value="1"/>
</dbReference>
<accession>A0A834V922</accession>
<feature type="compositionally biased region" description="Polar residues" evidence="7">
    <location>
        <begin position="937"/>
        <end position="954"/>
    </location>
</feature>
<keyword evidence="8" id="KW-0812">Transmembrane</keyword>
<keyword evidence="8" id="KW-0472">Membrane</keyword>
<reference evidence="13" key="1">
    <citation type="journal article" date="2020" name="PLoS Negl. Trop. Dis.">
        <title>High-quality nuclear genome for Sarcoptes scabiei-A critical resource for a neglected parasite.</title>
        <authorList>
            <person name="Korhonen P.K."/>
            <person name="Gasser R.B."/>
            <person name="Ma G."/>
            <person name="Wang T."/>
            <person name="Stroehlein A.J."/>
            <person name="Young N.D."/>
            <person name="Ang C.S."/>
            <person name="Fernando D.D."/>
            <person name="Lu H.C."/>
            <person name="Taylor S."/>
            <person name="Reynolds S.L."/>
            <person name="Mofiz E."/>
            <person name="Najaraj S.H."/>
            <person name="Gowda H."/>
            <person name="Madugundu A."/>
            <person name="Renuse S."/>
            <person name="Holt D."/>
            <person name="Pandey A."/>
            <person name="Papenfuss A.T."/>
            <person name="Fischer K."/>
        </authorList>
    </citation>
    <scope>NUCLEOTIDE SEQUENCE [LARGE SCALE GENOMIC DNA]</scope>
</reference>
<feature type="domain" description="Chitin-binding type-2" evidence="9">
    <location>
        <begin position="458"/>
        <end position="520"/>
    </location>
</feature>
<evidence type="ECO:0000256" key="4">
    <source>
        <dbReference type="ARBA" id="ARBA00023157"/>
    </source>
</evidence>
<feature type="transmembrane region" description="Helical" evidence="8">
    <location>
        <begin position="12"/>
        <end position="35"/>
    </location>
</feature>
<dbReference type="InterPro" id="IPR001579">
    <property type="entry name" value="Glyco_hydro_18_chit_AS"/>
</dbReference>
<keyword evidence="2" id="KW-0147">Chitin-binding</keyword>
<reference evidence="12" key="3">
    <citation type="submission" date="2022-06" db="UniProtKB">
        <authorList>
            <consortium name="EnsemblMetazoa"/>
        </authorList>
    </citation>
    <scope>IDENTIFICATION</scope>
</reference>
<dbReference type="SUPFAM" id="SSF57625">
    <property type="entry name" value="Invertebrate chitin-binding proteins"/>
    <property type="match status" value="2"/>
</dbReference>
<feature type="domain" description="Chitin-binding type-2" evidence="9">
    <location>
        <begin position="531"/>
        <end position="591"/>
    </location>
</feature>
<evidence type="ECO:0000256" key="5">
    <source>
        <dbReference type="ARBA" id="ARBA00023295"/>
    </source>
</evidence>
<feature type="region of interest" description="Disordered" evidence="7">
    <location>
        <begin position="50"/>
        <end position="69"/>
    </location>
</feature>
<comment type="similarity">
    <text evidence="1">Belongs to the glycosyl hydrolase 18 family. Chitinase class II subfamily.</text>
</comment>
<dbReference type="PROSITE" id="PS01095">
    <property type="entry name" value="GH18_1"/>
    <property type="match status" value="1"/>
</dbReference>
<dbReference type="GO" id="GO:0004568">
    <property type="term" value="F:chitinase activity"/>
    <property type="evidence" value="ECO:0007669"/>
    <property type="project" value="TreeGrafter"/>
</dbReference>
<proteinExistence type="inferred from homology"/>
<evidence type="ECO:0000256" key="6">
    <source>
        <dbReference type="RuleBase" id="RU000489"/>
    </source>
</evidence>
<evidence type="ECO:0000259" key="10">
    <source>
        <dbReference type="PROSITE" id="PS51910"/>
    </source>
</evidence>
<feature type="compositionally biased region" description="Low complexity" evidence="7">
    <location>
        <begin position="50"/>
        <end position="65"/>
    </location>
</feature>
<dbReference type="AlphaFoldDB" id="A0A834V922"/>
<feature type="region of interest" description="Disordered" evidence="7">
    <location>
        <begin position="770"/>
        <end position="796"/>
    </location>
</feature>
<name>A0A834V922_SARSC</name>
<evidence type="ECO:0000256" key="2">
    <source>
        <dbReference type="ARBA" id="ARBA00022669"/>
    </source>
</evidence>
<dbReference type="OrthoDB" id="76388at2759"/>
<dbReference type="InterPro" id="IPR050314">
    <property type="entry name" value="Glycosyl_Hydrlase_18"/>
</dbReference>
<dbReference type="Pfam" id="PF01607">
    <property type="entry name" value="CBM_14"/>
    <property type="match status" value="2"/>
</dbReference>
<dbReference type="PANTHER" id="PTHR11177:SF235">
    <property type="entry name" value="CHITINASE-LIKE PROTEIN IDGF1-RELATED"/>
    <property type="match status" value="1"/>
</dbReference>
<dbReference type="GO" id="GO:0006032">
    <property type="term" value="P:chitin catabolic process"/>
    <property type="evidence" value="ECO:0007669"/>
    <property type="project" value="TreeGrafter"/>
</dbReference>
<keyword evidence="3 6" id="KW-0378">Hydrolase</keyword>
<keyword evidence="4" id="KW-1015">Disulfide bond</keyword>
<keyword evidence="13" id="KW-1185">Reference proteome</keyword>
<dbReference type="InterPro" id="IPR001223">
    <property type="entry name" value="Glyco_hydro18_cat"/>
</dbReference>
<evidence type="ECO:0000313" key="12">
    <source>
        <dbReference type="EnsemblMetazoa" id="KAF7488862.1"/>
    </source>
</evidence>
<evidence type="ECO:0000256" key="7">
    <source>
        <dbReference type="SAM" id="MobiDB-lite"/>
    </source>
</evidence>
<dbReference type="PROSITE" id="PS51910">
    <property type="entry name" value="GH18_2"/>
    <property type="match status" value="1"/>
</dbReference>
<keyword evidence="8" id="KW-1133">Transmembrane helix</keyword>
<dbReference type="PANTHER" id="PTHR11177">
    <property type="entry name" value="CHITINASE"/>
    <property type="match status" value="1"/>
</dbReference>
<dbReference type="SMART" id="SM00494">
    <property type="entry name" value="ChtBD2"/>
    <property type="match status" value="2"/>
</dbReference>
<reference evidence="11" key="2">
    <citation type="submission" date="2020-01" db="EMBL/GenBank/DDBJ databases">
        <authorList>
            <person name="Korhonen P.K.K."/>
            <person name="Guangxu M.G."/>
            <person name="Wang T.W."/>
            <person name="Stroehlein A.J.S."/>
            <person name="Young N.D."/>
            <person name="Ang C.-S.A."/>
            <person name="Fernando D.W.F."/>
            <person name="Lu H.L."/>
            <person name="Taylor S.T."/>
            <person name="Ehtesham M.E.M."/>
            <person name="Najaraj S.H.N."/>
            <person name="Harsha G.H.G."/>
            <person name="Madugundu A.M."/>
            <person name="Renuse S.R."/>
            <person name="Holt D.H."/>
            <person name="Pandey A.P."/>
            <person name="Papenfuss A.P."/>
            <person name="Gasser R.B.G."/>
            <person name="Fischer K.F."/>
        </authorList>
    </citation>
    <scope>NUCLEOTIDE SEQUENCE</scope>
    <source>
        <strain evidence="11">SSS_KF_BRIS2020</strain>
    </source>
</reference>
<dbReference type="PROSITE" id="PS50940">
    <property type="entry name" value="CHIT_BIND_II"/>
    <property type="match status" value="2"/>
</dbReference>
<dbReference type="Gene3D" id="2.170.140.10">
    <property type="entry name" value="Chitin binding domain"/>
    <property type="match status" value="2"/>
</dbReference>
<dbReference type="Pfam" id="PF00704">
    <property type="entry name" value="Glyco_hydro_18"/>
    <property type="match status" value="1"/>
</dbReference>
<dbReference type="GO" id="GO:0005975">
    <property type="term" value="P:carbohydrate metabolic process"/>
    <property type="evidence" value="ECO:0007669"/>
    <property type="project" value="InterPro"/>
</dbReference>
<dbReference type="GO" id="GO:0005576">
    <property type="term" value="C:extracellular region"/>
    <property type="evidence" value="ECO:0007669"/>
    <property type="project" value="InterPro"/>
</dbReference>
<feature type="region of interest" description="Disordered" evidence="7">
    <location>
        <begin position="1017"/>
        <end position="1076"/>
    </location>
</feature>
<evidence type="ECO:0000313" key="13">
    <source>
        <dbReference type="Proteomes" id="UP000070412"/>
    </source>
</evidence>
<dbReference type="InterPro" id="IPR036508">
    <property type="entry name" value="Chitin-bd_dom_sf"/>
</dbReference>
<dbReference type="GO" id="GO:0008061">
    <property type="term" value="F:chitin binding"/>
    <property type="evidence" value="ECO:0007669"/>
    <property type="project" value="UniProtKB-KW"/>
</dbReference>
<organism evidence="11">
    <name type="scientific">Sarcoptes scabiei</name>
    <name type="common">Itch mite</name>
    <name type="synonym">Acarus scabiei</name>
    <dbReference type="NCBI Taxonomy" id="52283"/>
    <lineage>
        <taxon>Eukaryota</taxon>
        <taxon>Metazoa</taxon>
        <taxon>Ecdysozoa</taxon>
        <taxon>Arthropoda</taxon>
        <taxon>Chelicerata</taxon>
        <taxon>Arachnida</taxon>
        <taxon>Acari</taxon>
        <taxon>Acariformes</taxon>
        <taxon>Sarcoptiformes</taxon>
        <taxon>Astigmata</taxon>
        <taxon>Psoroptidia</taxon>
        <taxon>Sarcoptoidea</taxon>
        <taxon>Sarcoptidae</taxon>
        <taxon>Sarcoptinae</taxon>
        <taxon>Sarcoptes</taxon>
    </lineage>
</organism>
<dbReference type="EMBL" id="WVUK01000065">
    <property type="protein sequence ID" value="KAF7488862.1"/>
    <property type="molecule type" value="Genomic_DNA"/>
</dbReference>
<gene>
    <name evidence="11" type="ORF">SSS_6890</name>
</gene>
<evidence type="ECO:0000259" key="9">
    <source>
        <dbReference type="PROSITE" id="PS50940"/>
    </source>
</evidence>
<dbReference type="Gene3D" id="3.20.20.80">
    <property type="entry name" value="Glycosidases"/>
    <property type="match status" value="1"/>
</dbReference>
<evidence type="ECO:0000313" key="11">
    <source>
        <dbReference type="EMBL" id="KAF7488862.1"/>
    </source>
</evidence>
<keyword evidence="5 6" id="KW-0326">Glycosidase</keyword>
<evidence type="ECO:0000256" key="8">
    <source>
        <dbReference type="SAM" id="Phobius"/>
    </source>
</evidence>
<dbReference type="InterPro" id="IPR029070">
    <property type="entry name" value="Chitinase_insertion_sf"/>
</dbReference>
<dbReference type="InterPro" id="IPR002557">
    <property type="entry name" value="Chitin-bd_dom"/>
</dbReference>
<sequence>MAVIDSISKPIVLMAFLAFKMFILIFLCPSTQFSFTMAYNSEIFTRQSSKSQSNQLSTQTSSPSNRCPTNQSLRQKLVCFYRVEDDFRPYDLNPCLCDLKYLSALRSKNPSIKIIVSLRPTGLGFSLEDSKNITYPLPPSNTLRHRFAKRIKDFVNRHNLDGVDIDYEYFKMEQNSNNQKRQYLISIIQSISEALRSNQDNKTLLTLTTSRYPKHLADYYDFAEINRFVDFVNIPAFNFDQEGHTLIHPAKLHGMSEMENMDAIVDLALALGLPSNQLVIGIPTFGTLYRMANQSQTTPGSEAISWITNNQPITTISHSKICDVRDKVNWTLVREKDLTSPYIYNGDKWIGFDDEISVKLKSKYIVLRNGGGIAFFHLNDDDFQNQCGLGSYPLLRSALSVFCQSRNDNDVNHVHQKQPITFDNVSQTYLTSFLDVVQKYGNIERTIEDEEEQNLEVPMPCTHSGYMRHPEDCTRFYRCLKMQKNDPQVHKLQYTCAPGLVFDEKFQICNWPSWSPSCLGSGEITSTTRAKFVCQRSGFFQDPENCEYFHYCSNLGKVTLQPYEFKCPFELGFDQEKLQCNWKWLVKGCQYVPPEERVTKDLHQILPQDLIGEEKIDRIEPAASEISAMLQTMFDSQPSLSDQIDEFEERSDDDHHQSQIEQLHQIPPIETLTELNQNQASNSKIKEIFSSKLAEIYKKNPSYLTRLQSLSSYVTSWMTKLRQSIWPKSFSTSSSIQSRADGQNYNNGNSKTKWLMKPFNRIHLPKFHHHKSFKKPKNIGKDKRQKSSLDNQQIDPLSLSSSTRTKKIYRFDKNTFKVSKLNKFSKRKRTLEPKQFYSKNSMINFMSETLKNPNFQLNAQIVPMFVADESVSIPQFISPAQTFSAISNRPSLLMHNHNQNNQYRMNHFISYPSSGSSDSSGPSGMMMVAETSNQPISILPSSKNQFNNGISNKMNRYKEPSSSSTSTQSTLNNFRLSNTFSNFGSSFGLPSNRYHHHSPTSLEQSKSNSLQEQFKFLTTKSPSFNLKQTNNPKSGNRPQSQSSSPSKEMNTFNLEAKPSSQVLSISEPKSTGTSFQHSYGLPSVNIRYSYLNDKPKAPVRPTVASKDLPVKIEATKLNFPEKNINQDDVNSADLQLENFLRNKFISSLNIDNKLLKPPSPLVVQRPKMVMATTLRQLLVLRPHRDYQVRLHHKLHRRRYRK</sequence>
<dbReference type="Proteomes" id="UP000070412">
    <property type="component" value="Unassembled WGS sequence"/>
</dbReference>
<evidence type="ECO:0000256" key="1">
    <source>
        <dbReference type="ARBA" id="ARBA00009121"/>
    </source>
</evidence>
<dbReference type="EnsemblMetazoa" id="SSS_6890s_mrna">
    <property type="protein sequence ID" value="KAF7488862.1"/>
    <property type="gene ID" value="SSS_6890"/>
</dbReference>
<evidence type="ECO:0000256" key="3">
    <source>
        <dbReference type="ARBA" id="ARBA00022801"/>
    </source>
</evidence>
<dbReference type="Gene3D" id="3.10.50.10">
    <property type="match status" value="1"/>
</dbReference>
<feature type="compositionally biased region" description="Low complexity" evidence="7">
    <location>
        <begin position="961"/>
        <end position="970"/>
    </location>
</feature>
<dbReference type="InterPro" id="IPR011583">
    <property type="entry name" value="Chitinase_II/V-like_cat"/>
</dbReference>
<dbReference type="InterPro" id="IPR017853">
    <property type="entry name" value="GH"/>
</dbReference>
<feature type="region of interest" description="Disordered" evidence="7">
    <location>
        <begin position="937"/>
        <end position="970"/>
    </location>
</feature>
<protein>
    <submittedName>
        <fullName evidence="11">Chitotriosidase-1</fullName>
    </submittedName>
</protein>
<feature type="domain" description="GH18" evidence="10">
    <location>
        <begin position="39"/>
        <end position="405"/>
    </location>
</feature>